<dbReference type="PROSITE" id="PS51094">
    <property type="entry name" value="PTS_EIIA_TYPE_2"/>
    <property type="match status" value="1"/>
</dbReference>
<sequence length="156" mass="17543">MQIKIDEDLILLGLKGKEKEEILSQMADKLFQCGYVKDSYKSAVIAREKVFATGLPTASYGVAIPHTDIVHVNEPTICMARFEQAVDFVIMGEETETISVKLAFMMAMKEQHAQLGVLQKLMAILQDQTALAYLAEEKNKRDIKSFMLDKLGIEEK</sequence>
<dbReference type="Proteomes" id="UP000199662">
    <property type="component" value="Unassembled WGS sequence"/>
</dbReference>
<dbReference type="PANTHER" id="PTHR47738">
    <property type="entry name" value="PTS SYSTEM FRUCTOSE-LIKE EIIA COMPONENT-RELATED"/>
    <property type="match status" value="1"/>
</dbReference>
<protein>
    <submittedName>
        <fullName evidence="2">PTS system IIA component, Gat family (TC 4.A.5)</fullName>
    </submittedName>
</protein>
<evidence type="ECO:0000259" key="1">
    <source>
        <dbReference type="PROSITE" id="PS51094"/>
    </source>
</evidence>
<evidence type="ECO:0000313" key="3">
    <source>
        <dbReference type="Proteomes" id="UP000199662"/>
    </source>
</evidence>
<dbReference type="STRING" id="84035.SAMN05660742_11686"/>
<dbReference type="PANTHER" id="PTHR47738:SF3">
    <property type="entry name" value="PHOSPHOTRANSFERASE SYSTEM MANNITOL_FRUCTOSE-SPECIFIC IIA DOMAIN CONTAINING PROTEIN"/>
    <property type="match status" value="1"/>
</dbReference>
<evidence type="ECO:0000313" key="2">
    <source>
        <dbReference type="EMBL" id="SEJ76960.1"/>
    </source>
</evidence>
<proteinExistence type="predicted"/>
<feature type="domain" description="PTS EIIA type-2" evidence="1">
    <location>
        <begin position="3"/>
        <end position="150"/>
    </location>
</feature>
<dbReference type="InterPro" id="IPR051541">
    <property type="entry name" value="PTS_SugarTrans_NitroReg"/>
</dbReference>
<dbReference type="RefSeq" id="WP_091833419.1">
    <property type="nucleotide sequence ID" value="NZ_FNZK01000016.1"/>
</dbReference>
<keyword evidence="3" id="KW-1185">Reference proteome</keyword>
<dbReference type="InterPro" id="IPR002178">
    <property type="entry name" value="PTS_EIIA_type-2_dom"/>
</dbReference>
<dbReference type="CDD" id="cd00211">
    <property type="entry name" value="PTS_IIA_fru"/>
    <property type="match status" value="1"/>
</dbReference>
<dbReference type="AlphaFoldDB" id="A0A1H7BRN2"/>
<dbReference type="InterPro" id="IPR016152">
    <property type="entry name" value="PTrfase/Anion_transptr"/>
</dbReference>
<dbReference type="Gene3D" id="3.40.930.10">
    <property type="entry name" value="Mannitol-specific EII, Chain A"/>
    <property type="match status" value="1"/>
</dbReference>
<dbReference type="SUPFAM" id="SSF55804">
    <property type="entry name" value="Phoshotransferase/anion transport protein"/>
    <property type="match status" value="1"/>
</dbReference>
<organism evidence="2 3">
    <name type="scientific">Propionispira arboris</name>
    <dbReference type="NCBI Taxonomy" id="84035"/>
    <lineage>
        <taxon>Bacteria</taxon>
        <taxon>Bacillati</taxon>
        <taxon>Bacillota</taxon>
        <taxon>Negativicutes</taxon>
        <taxon>Selenomonadales</taxon>
        <taxon>Selenomonadaceae</taxon>
        <taxon>Propionispira</taxon>
    </lineage>
</organism>
<accession>A0A1H7BRN2</accession>
<dbReference type="EMBL" id="FNZK01000016">
    <property type="protein sequence ID" value="SEJ76960.1"/>
    <property type="molecule type" value="Genomic_DNA"/>
</dbReference>
<gene>
    <name evidence="2" type="ORF">SAMN05660742_11686</name>
</gene>
<name>A0A1H7BRN2_9FIRM</name>
<dbReference type="Pfam" id="PF00359">
    <property type="entry name" value="PTS_EIIA_2"/>
    <property type="match status" value="1"/>
</dbReference>
<reference evidence="2 3" key="1">
    <citation type="submission" date="2016-10" db="EMBL/GenBank/DDBJ databases">
        <authorList>
            <person name="de Groot N.N."/>
        </authorList>
    </citation>
    <scope>NUCLEOTIDE SEQUENCE [LARGE SCALE GENOMIC DNA]</scope>
    <source>
        <strain evidence="2 3">DSM 2179</strain>
    </source>
</reference>